<dbReference type="Proteomes" id="UP000249542">
    <property type="component" value="Unassembled WGS sequence"/>
</dbReference>
<evidence type="ECO:0000313" key="2">
    <source>
        <dbReference type="EMBL" id="PZW37599.1"/>
    </source>
</evidence>
<accession>A0A2W7II04</accession>
<comment type="caution">
    <text evidence="2">The sequence shown here is derived from an EMBL/GenBank/DDBJ whole genome shotgun (WGS) entry which is preliminary data.</text>
</comment>
<reference evidence="2 3" key="1">
    <citation type="submission" date="2018-06" db="EMBL/GenBank/DDBJ databases">
        <title>Genomic Encyclopedia of Archaeal and Bacterial Type Strains, Phase II (KMG-II): from individual species to whole genera.</title>
        <authorList>
            <person name="Goeker M."/>
        </authorList>
    </citation>
    <scope>NUCLEOTIDE SEQUENCE [LARGE SCALE GENOMIC DNA]</scope>
    <source>
        <strain evidence="2 3">DSM 15361</strain>
    </source>
</reference>
<feature type="transmembrane region" description="Helical" evidence="1">
    <location>
        <begin position="16"/>
        <end position="36"/>
    </location>
</feature>
<evidence type="ECO:0000256" key="1">
    <source>
        <dbReference type="SAM" id="Phobius"/>
    </source>
</evidence>
<feature type="transmembrane region" description="Helical" evidence="1">
    <location>
        <begin position="133"/>
        <end position="154"/>
    </location>
</feature>
<sequence length="194" mass="22179">MILSNEIKYFNRKQNLIFILSSLLLIWMWMLIASYIDRGNDRGLVTIIGIATLTSLIFSLFLSKNKIAEFFTSLIFLLISSFLIFILSFTLGLFLESLTKLNWIGFIVPIVTSGILTYLNIRRLISFPNNKKAFWYIFIIPVVIVIGICSLPFYDGIFTHDFGIGFLISIYLTSVFVLIGILCRIKTTGNTVYN</sequence>
<keyword evidence="3" id="KW-1185">Reference proteome</keyword>
<keyword evidence="1" id="KW-0472">Membrane</keyword>
<dbReference type="EMBL" id="QKYV01000018">
    <property type="protein sequence ID" value="PZW37599.1"/>
    <property type="molecule type" value="Genomic_DNA"/>
</dbReference>
<keyword evidence="1" id="KW-1133">Transmembrane helix</keyword>
<keyword evidence="1" id="KW-0812">Transmembrane</keyword>
<evidence type="ECO:0000313" key="3">
    <source>
        <dbReference type="Proteomes" id="UP000249542"/>
    </source>
</evidence>
<feature type="transmembrane region" description="Helical" evidence="1">
    <location>
        <begin position="101"/>
        <end position="121"/>
    </location>
</feature>
<feature type="transmembrane region" description="Helical" evidence="1">
    <location>
        <begin position="42"/>
        <end position="62"/>
    </location>
</feature>
<feature type="transmembrane region" description="Helical" evidence="1">
    <location>
        <begin position="166"/>
        <end position="185"/>
    </location>
</feature>
<proteinExistence type="predicted"/>
<feature type="transmembrane region" description="Helical" evidence="1">
    <location>
        <begin position="74"/>
        <end position="95"/>
    </location>
</feature>
<name>A0A2W7II04_9FLAO</name>
<protein>
    <submittedName>
        <fullName evidence="2">Uncharacterized protein</fullName>
    </submittedName>
</protein>
<gene>
    <name evidence="2" type="ORF">LX95_02881</name>
</gene>
<dbReference type="AlphaFoldDB" id="A0A2W7II04"/>
<organism evidence="2 3">
    <name type="scientific">Mesonia algae</name>
    <dbReference type="NCBI Taxonomy" id="213248"/>
    <lineage>
        <taxon>Bacteria</taxon>
        <taxon>Pseudomonadati</taxon>
        <taxon>Bacteroidota</taxon>
        <taxon>Flavobacteriia</taxon>
        <taxon>Flavobacteriales</taxon>
        <taxon>Flavobacteriaceae</taxon>
        <taxon>Mesonia</taxon>
    </lineage>
</organism>